<dbReference type="EMBL" id="HBGY01021331">
    <property type="protein sequence ID" value="CAD9591050.1"/>
    <property type="molecule type" value="Transcribed_RNA"/>
</dbReference>
<reference evidence="2" key="1">
    <citation type="submission" date="2021-01" db="EMBL/GenBank/DDBJ databases">
        <authorList>
            <person name="Corre E."/>
            <person name="Pelletier E."/>
            <person name="Niang G."/>
            <person name="Scheremetjew M."/>
            <person name="Finn R."/>
            <person name="Kale V."/>
            <person name="Holt S."/>
            <person name="Cochrane G."/>
            <person name="Meng A."/>
            <person name="Brown T."/>
            <person name="Cohen L."/>
        </authorList>
    </citation>
    <scope>NUCLEOTIDE SEQUENCE</scope>
    <source>
        <strain evidence="2">B650</strain>
    </source>
</reference>
<proteinExistence type="predicted"/>
<evidence type="ECO:0000313" key="2">
    <source>
        <dbReference type="EMBL" id="CAD9591050.1"/>
    </source>
</evidence>
<protein>
    <recommendedName>
        <fullName evidence="3">Plastid lipid-associated protein/fibrillin conserved domain-containing protein</fullName>
    </recommendedName>
</protein>
<accession>A0A7S2PC84</accession>
<name>A0A7S2PC84_9STRA</name>
<evidence type="ECO:0008006" key="3">
    <source>
        <dbReference type="Google" id="ProtNLM"/>
    </source>
</evidence>
<keyword evidence="1" id="KW-0732">Signal</keyword>
<organism evidence="2">
    <name type="scientific">Leptocylindrus danicus</name>
    <dbReference type="NCBI Taxonomy" id="163516"/>
    <lineage>
        <taxon>Eukaryota</taxon>
        <taxon>Sar</taxon>
        <taxon>Stramenopiles</taxon>
        <taxon>Ochrophyta</taxon>
        <taxon>Bacillariophyta</taxon>
        <taxon>Coscinodiscophyceae</taxon>
        <taxon>Chaetocerotophycidae</taxon>
        <taxon>Leptocylindrales</taxon>
        <taxon>Leptocylindraceae</taxon>
        <taxon>Leptocylindrus</taxon>
    </lineage>
</organism>
<dbReference type="PANTHER" id="PTHR36348:SF1">
    <property type="entry name" value="EXPRESSED PROTEIN"/>
    <property type="match status" value="1"/>
</dbReference>
<dbReference type="PANTHER" id="PTHR36348">
    <property type="entry name" value="EXPRESSED PROTEIN"/>
    <property type="match status" value="1"/>
</dbReference>
<feature type="signal peptide" evidence="1">
    <location>
        <begin position="1"/>
        <end position="41"/>
    </location>
</feature>
<dbReference type="AlphaFoldDB" id="A0A7S2PC84"/>
<sequence>MFTAHSSSAFQPTHTPHYTMLMKKAALSLLLLVSSLTEGSAFVSCNASCKGKKAFFASSGLRSSIGESGLEGNRRAPTPNEIAIMDEMITKLANAQPTELPNAVSKAIRIVSSPQFFMRIAQRSDMEQDEEQKEKLSVLANNIARTLEVVVSTTENRLDERSKEVEQVVKAAAEPDTGEFLWPLTPERCEAIQAEMRKLDPGALDESFLLTIDAWMNKSMQDGMDGMVGILQKVLQAYAGTAVSRARDALATQVGAAVTGTSEQEAEAIVSEAQASKEPSSGAIVLEKLLAMDTETWDSEIRNAVSSEEVKLTDLKSELQGTMEGVVLGLENGSMTQQVQAEYLRELMTRIEAASD</sequence>
<feature type="chain" id="PRO_5031093454" description="Plastid lipid-associated protein/fibrillin conserved domain-containing protein" evidence="1">
    <location>
        <begin position="42"/>
        <end position="356"/>
    </location>
</feature>
<gene>
    <name evidence="2" type="ORF">LDAN0321_LOCUS13417</name>
</gene>
<evidence type="ECO:0000256" key="1">
    <source>
        <dbReference type="SAM" id="SignalP"/>
    </source>
</evidence>